<evidence type="ECO:0000313" key="4">
    <source>
        <dbReference type="Proteomes" id="UP000280567"/>
    </source>
</evidence>
<reference evidence="3 4" key="1">
    <citation type="submission" date="2018-09" db="EMBL/GenBank/DDBJ databases">
        <authorList>
            <person name="Rimple P.A."/>
            <person name="Stoner T.H."/>
            <person name="Garlena R.A."/>
            <person name="Russell D.A."/>
            <person name="Pope W.H."/>
            <person name="Jacobs-Sera D."/>
            <person name="Hatfull G.F."/>
        </authorList>
    </citation>
    <scope>NUCLEOTIDE SEQUENCE [LARGE SCALE GENOMIC DNA]</scope>
</reference>
<keyword evidence="2" id="KW-1133">Transmembrane helix</keyword>
<keyword evidence="2" id="KW-0472">Membrane</keyword>
<name>A0A3G2KJ50_9CAUD</name>
<feature type="region of interest" description="Disordered" evidence="1">
    <location>
        <begin position="112"/>
        <end position="134"/>
    </location>
</feature>
<evidence type="ECO:0000256" key="2">
    <source>
        <dbReference type="SAM" id="Phobius"/>
    </source>
</evidence>
<dbReference type="RefSeq" id="YP_010760922.1">
    <property type="nucleotide sequence ID" value="NC_073589.1"/>
</dbReference>
<gene>
    <name evidence="3" type="primary">26</name>
    <name evidence="3" type="ORF">PBI_RYAN_26</name>
</gene>
<accession>A0A3G2KJ50</accession>
<dbReference type="KEGG" id="vg:80034022"/>
<dbReference type="GeneID" id="80034022"/>
<dbReference type="Proteomes" id="UP000280567">
    <property type="component" value="Segment"/>
</dbReference>
<sequence length="134" mass="14058">MTPFDSPDLATLAGLGPVALWLIAVGFISPPVIAVIQQSRWSARRQSIVAFVFYLVVAAVTAWLNGIFTTVGIVTALLVIFVTGATTYKNLWKPTGVAPAIENATPIGASGKHVAGSQVPDVNTPASLNRTTQK</sequence>
<proteinExistence type="predicted"/>
<feature type="transmembrane region" description="Helical" evidence="2">
    <location>
        <begin position="48"/>
        <end position="64"/>
    </location>
</feature>
<dbReference type="EMBL" id="MH834627">
    <property type="protein sequence ID" value="AYN59018.1"/>
    <property type="molecule type" value="Genomic_DNA"/>
</dbReference>
<keyword evidence="2" id="KW-0812">Transmembrane</keyword>
<protein>
    <submittedName>
        <fullName evidence="3">Membrane protein</fullName>
    </submittedName>
</protein>
<keyword evidence="4" id="KW-1185">Reference proteome</keyword>
<evidence type="ECO:0000256" key="1">
    <source>
        <dbReference type="SAM" id="MobiDB-lite"/>
    </source>
</evidence>
<evidence type="ECO:0000313" key="3">
    <source>
        <dbReference type="EMBL" id="AYN59018.1"/>
    </source>
</evidence>
<feature type="transmembrane region" description="Helical" evidence="2">
    <location>
        <begin position="12"/>
        <end position="36"/>
    </location>
</feature>
<organism evidence="3 4">
    <name type="scientific">Arthrobacter phage Ryan</name>
    <dbReference type="NCBI Taxonomy" id="2419968"/>
    <lineage>
        <taxon>Viruses</taxon>
        <taxon>Duplodnaviria</taxon>
        <taxon>Heunggongvirae</taxon>
        <taxon>Uroviricota</taxon>
        <taxon>Caudoviricetes</taxon>
        <taxon>Daemsvirinae</taxon>
        <taxon>Nanditavirus</taxon>
        <taxon>Nanditavirus ryan</taxon>
    </lineage>
</organism>
<feature type="compositionally biased region" description="Polar residues" evidence="1">
    <location>
        <begin position="120"/>
        <end position="134"/>
    </location>
</feature>